<keyword evidence="4" id="KW-0540">Nuclease</keyword>
<comment type="cofactor">
    <cofactor evidence="1">
        <name>Mn(2+)</name>
        <dbReference type="ChEBI" id="CHEBI:29035"/>
    </cofactor>
</comment>
<keyword evidence="12" id="KW-0812">Transmembrane</keyword>
<proteinExistence type="predicted"/>
<evidence type="ECO:0000256" key="5">
    <source>
        <dbReference type="ARBA" id="ARBA00022723"/>
    </source>
</evidence>
<organism evidence="14 15">
    <name type="scientific">Dioscorea zingiberensis</name>
    <dbReference type="NCBI Taxonomy" id="325984"/>
    <lineage>
        <taxon>Eukaryota</taxon>
        <taxon>Viridiplantae</taxon>
        <taxon>Streptophyta</taxon>
        <taxon>Embryophyta</taxon>
        <taxon>Tracheophyta</taxon>
        <taxon>Spermatophyta</taxon>
        <taxon>Magnoliopsida</taxon>
        <taxon>Liliopsida</taxon>
        <taxon>Dioscoreales</taxon>
        <taxon>Dioscoreaceae</taxon>
        <taxon>Dioscorea</taxon>
    </lineage>
</organism>
<keyword evidence="6" id="KW-0227">DNA damage</keyword>
<comment type="cofactor">
    <cofactor evidence="2">
        <name>Mg(2+)</name>
        <dbReference type="ChEBI" id="CHEBI:18420"/>
    </cofactor>
</comment>
<keyword evidence="12" id="KW-0472">Membrane</keyword>
<keyword evidence="10" id="KW-0539">Nucleus</keyword>
<evidence type="ECO:0000256" key="10">
    <source>
        <dbReference type="ARBA" id="ARBA00023242"/>
    </source>
</evidence>
<evidence type="ECO:0000256" key="2">
    <source>
        <dbReference type="ARBA" id="ARBA00001946"/>
    </source>
</evidence>
<dbReference type="Proteomes" id="UP001085076">
    <property type="component" value="Miscellaneous, Linkage group lg08"/>
</dbReference>
<dbReference type="PANTHER" id="PTHR15822:SF4">
    <property type="entry name" value="TYROSYL-DNA PHOSPHODIESTERASE 2"/>
    <property type="match status" value="1"/>
</dbReference>
<dbReference type="Gene3D" id="3.60.10.10">
    <property type="entry name" value="Endonuclease/exonuclease/phosphatase"/>
    <property type="match status" value="1"/>
</dbReference>
<sequence>MGNAKSSSETPRREYDDDESSRRWWLRRPAEKETDEGKSSTQFSLAFKVGAATAGVAVGGVIGGLLALCTLCLVSSLRSPKLKAQDDDEDESIRQSLRRQEKKETGERKSSTQFSLALKVGAAMVGAMAGGVIGGLLALGALRLASSLRSPKLKAHDDESIRRQSFHQHIKKEIEGENEDESLRRQSLHQQNKKKIEGENDDESIRLRPSHQQIKKEIEGENDDEHIRGRSLHQQTKKKIKGENDDESIRRPSFHQQTKKEIEGENDDKSIRRPSFHQQTKKEIEGENDDESIRRRSLHQPTEKEIEGENDDESIRQMSLHQQTKKEIKGESLTQFSSVLEVLEAHVMRDVSKSKKDSQMLQNSHYILQDAIPPLEFVTPRYNFTFRVRLHWSQIKIMSYNVWCREDVEVKKRMKVIGNLVKQYSPDIIFFQEVTPNIYKLFERSNWWQLYNPSVLSAAGRAPFCMLLSKLSVELFTSIPFSNSMEKELCVGEIDVGLDKKLIVATSHLKCQTLEMTNSEERVSQAEEALRYLQQFPNVIFGGDMNWDEDEDGVFPLQGGWTDAWAELKRKPGWTFDTKSNKMLKGHKPLQKRLDRFICKLEEDFRITNIEMIGKKAIPGSAYCNDKGMVLPVFPSDHYGLILTISIFINIDV</sequence>
<evidence type="ECO:0000256" key="4">
    <source>
        <dbReference type="ARBA" id="ARBA00022722"/>
    </source>
</evidence>
<evidence type="ECO:0000256" key="1">
    <source>
        <dbReference type="ARBA" id="ARBA00001936"/>
    </source>
</evidence>
<feature type="region of interest" description="Disordered" evidence="11">
    <location>
        <begin position="83"/>
        <end position="111"/>
    </location>
</feature>
<dbReference type="CDD" id="cd09080">
    <property type="entry name" value="TDP2"/>
    <property type="match status" value="1"/>
</dbReference>
<evidence type="ECO:0000313" key="14">
    <source>
        <dbReference type="EMBL" id="KAJ0966183.1"/>
    </source>
</evidence>
<feature type="transmembrane region" description="Helical" evidence="12">
    <location>
        <begin position="49"/>
        <end position="74"/>
    </location>
</feature>
<dbReference type="GO" id="GO:0003697">
    <property type="term" value="F:single-stranded DNA binding"/>
    <property type="evidence" value="ECO:0007669"/>
    <property type="project" value="TreeGrafter"/>
</dbReference>
<dbReference type="InterPro" id="IPR005135">
    <property type="entry name" value="Endo/exonuclease/phosphatase"/>
</dbReference>
<dbReference type="EMBL" id="JAGGNH010000008">
    <property type="protein sequence ID" value="KAJ0966183.1"/>
    <property type="molecule type" value="Genomic_DNA"/>
</dbReference>
<feature type="region of interest" description="Disordered" evidence="11">
    <location>
        <begin position="173"/>
        <end position="313"/>
    </location>
</feature>
<evidence type="ECO:0000256" key="9">
    <source>
        <dbReference type="ARBA" id="ARBA00023204"/>
    </source>
</evidence>
<dbReference type="SUPFAM" id="SSF56219">
    <property type="entry name" value="DNase I-like"/>
    <property type="match status" value="1"/>
</dbReference>
<reference evidence="14" key="1">
    <citation type="submission" date="2021-03" db="EMBL/GenBank/DDBJ databases">
        <authorList>
            <person name="Li Z."/>
            <person name="Yang C."/>
        </authorList>
    </citation>
    <scope>NUCLEOTIDE SEQUENCE</scope>
    <source>
        <strain evidence="14">Dzin_1.0</strain>
        <tissue evidence="14">Leaf</tissue>
    </source>
</reference>
<dbReference type="InterPro" id="IPR036691">
    <property type="entry name" value="Endo/exonu/phosph_ase_sf"/>
</dbReference>
<dbReference type="GO" id="GO:0070260">
    <property type="term" value="F:5'-tyrosyl-DNA phosphodiesterase activity"/>
    <property type="evidence" value="ECO:0007669"/>
    <property type="project" value="TreeGrafter"/>
</dbReference>
<evidence type="ECO:0000259" key="13">
    <source>
        <dbReference type="Pfam" id="PF03372"/>
    </source>
</evidence>
<dbReference type="OrthoDB" id="9975959at2759"/>
<protein>
    <recommendedName>
        <fullName evidence="13">Endonuclease/exonuclease/phosphatase domain-containing protein</fullName>
    </recommendedName>
</protein>
<dbReference type="Pfam" id="PF03372">
    <property type="entry name" value="Exo_endo_phos"/>
    <property type="match status" value="1"/>
</dbReference>
<dbReference type="InterPro" id="IPR051547">
    <property type="entry name" value="TDP2-like"/>
</dbReference>
<feature type="region of interest" description="Disordered" evidence="11">
    <location>
        <begin position="1"/>
        <end position="39"/>
    </location>
</feature>
<keyword evidence="7" id="KW-0378">Hydrolase</keyword>
<evidence type="ECO:0000313" key="15">
    <source>
        <dbReference type="Proteomes" id="UP001085076"/>
    </source>
</evidence>
<comment type="caution">
    <text evidence="14">The sequence shown here is derived from an EMBL/GenBank/DDBJ whole genome shotgun (WGS) entry which is preliminary data.</text>
</comment>
<feature type="domain" description="Endonuclease/exonuclease/phosphatase" evidence="13">
    <location>
        <begin position="398"/>
        <end position="600"/>
    </location>
</feature>
<accession>A0A9D5H7J6</accession>
<evidence type="ECO:0000256" key="3">
    <source>
        <dbReference type="ARBA" id="ARBA00004322"/>
    </source>
</evidence>
<gene>
    <name evidence="14" type="ORF">J5N97_027321</name>
</gene>
<dbReference type="FunFam" id="3.60.10.10:FF:000058">
    <property type="entry name" value="Tyrosyl-DNA phosphodiesterase 2"/>
    <property type="match status" value="1"/>
</dbReference>
<evidence type="ECO:0000256" key="12">
    <source>
        <dbReference type="SAM" id="Phobius"/>
    </source>
</evidence>
<dbReference type="GO" id="GO:0046872">
    <property type="term" value="F:metal ion binding"/>
    <property type="evidence" value="ECO:0007669"/>
    <property type="project" value="UniProtKB-KW"/>
</dbReference>
<evidence type="ECO:0000256" key="11">
    <source>
        <dbReference type="SAM" id="MobiDB-lite"/>
    </source>
</evidence>
<dbReference type="GO" id="GO:0005737">
    <property type="term" value="C:cytoplasm"/>
    <property type="evidence" value="ECO:0007669"/>
    <property type="project" value="TreeGrafter"/>
</dbReference>
<keyword evidence="9" id="KW-0234">DNA repair</keyword>
<dbReference type="GO" id="GO:0006302">
    <property type="term" value="P:double-strand break repair"/>
    <property type="evidence" value="ECO:0007669"/>
    <property type="project" value="TreeGrafter"/>
</dbReference>
<feature type="compositionally biased region" description="Basic and acidic residues" evidence="11">
    <location>
        <begin position="98"/>
        <end position="110"/>
    </location>
</feature>
<feature type="compositionally biased region" description="Basic and acidic residues" evidence="11">
    <location>
        <begin position="28"/>
        <end position="38"/>
    </location>
</feature>
<feature type="compositionally biased region" description="Basic and acidic residues" evidence="11">
    <location>
        <begin position="241"/>
        <end position="250"/>
    </location>
</feature>
<evidence type="ECO:0000256" key="7">
    <source>
        <dbReference type="ARBA" id="ARBA00022801"/>
    </source>
</evidence>
<feature type="compositionally biased region" description="Basic and acidic residues" evidence="11">
    <location>
        <begin position="258"/>
        <end position="271"/>
    </location>
</feature>
<feature type="compositionally biased region" description="Basic and acidic residues" evidence="11">
    <location>
        <begin position="194"/>
        <end position="206"/>
    </location>
</feature>
<keyword evidence="5" id="KW-0479">Metal-binding</keyword>
<feature type="compositionally biased region" description="Basic residues" evidence="11">
    <location>
        <begin position="229"/>
        <end position="240"/>
    </location>
</feature>
<keyword evidence="8" id="KW-0460">Magnesium</keyword>
<keyword evidence="15" id="KW-1185">Reference proteome</keyword>
<reference evidence="14" key="2">
    <citation type="journal article" date="2022" name="Hortic Res">
        <title>The genome of Dioscorea zingiberensis sheds light on the biosynthesis, origin and evolution of the medicinally important diosgenin saponins.</title>
        <authorList>
            <person name="Li Y."/>
            <person name="Tan C."/>
            <person name="Li Z."/>
            <person name="Guo J."/>
            <person name="Li S."/>
            <person name="Chen X."/>
            <person name="Wang C."/>
            <person name="Dai X."/>
            <person name="Yang H."/>
            <person name="Song W."/>
            <person name="Hou L."/>
            <person name="Xu J."/>
            <person name="Tong Z."/>
            <person name="Xu A."/>
            <person name="Yuan X."/>
            <person name="Wang W."/>
            <person name="Yang Q."/>
            <person name="Chen L."/>
            <person name="Sun Z."/>
            <person name="Wang K."/>
            <person name="Pan B."/>
            <person name="Chen J."/>
            <person name="Bao Y."/>
            <person name="Liu F."/>
            <person name="Qi X."/>
            <person name="Gang D.R."/>
            <person name="Wen J."/>
            <person name="Li J."/>
        </authorList>
    </citation>
    <scope>NUCLEOTIDE SEQUENCE</scope>
    <source>
        <strain evidence="14">Dzin_1.0</strain>
    </source>
</reference>
<evidence type="ECO:0000256" key="8">
    <source>
        <dbReference type="ARBA" id="ARBA00022842"/>
    </source>
</evidence>
<dbReference type="GO" id="GO:0004518">
    <property type="term" value="F:nuclease activity"/>
    <property type="evidence" value="ECO:0007669"/>
    <property type="project" value="UniProtKB-KW"/>
</dbReference>
<comment type="subcellular location">
    <subcellularLocation>
        <location evidence="3">Nucleus</location>
        <location evidence="3">PML body</location>
    </subcellularLocation>
</comment>
<dbReference type="PANTHER" id="PTHR15822">
    <property type="entry name" value="TRAF AND TNF RECEPTOR-ASSOCIATED PROTEIN"/>
    <property type="match status" value="1"/>
</dbReference>
<keyword evidence="12" id="KW-1133">Transmembrane helix</keyword>
<feature type="transmembrane region" description="Helical" evidence="12">
    <location>
        <begin position="116"/>
        <end position="142"/>
    </location>
</feature>
<evidence type="ECO:0000256" key="6">
    <source>
        <dbReference type="ARBA" id="ARBA00022763"/>
    </source>
</evidence>
<dbReference type="AlphaFoldDB" id="A0A9D5H7J6"/>
<name>A0A9D5H7J6_9LILI</name>